<evidence type="ECO:0000313" key="1">
    <source>
        <dbReference type="EMBL" id="SPZ88637.1"/>
    </source>
</evidence>
<evidence type="ECO:0000313" key="2">
    <source>
        <dbReference type="Proteomes" id="UP000251241"/>
    </source>
</evidence>
<dbReference type="Pfam" id="PF05402">
    <property type="entry name" value="PqqD"/>
    <property type="match status" value="1"/>
</dbReference>
<accession>A0A2X2J2N0</accession>
<dbReference type="GeneID" id="97183452"/>
<dbReference type="RefSeq" id="WP_112375399.1">
    <property type="nucleotide sequence ID" value="NZ_CP069793.1"/>
</dbReference>
<dbReference type="EMBL" id="UAUU01000009">
    <property type="protein sequence ID" value="SPZ88637.1"/>
    <property type="molecule type" value="Genomic_DNA"/>
</dbReference>
<gene>
    <name evidence="1" type="ORF">NCTC11343_03603</name>
</gene>
<protein>
    <recommendedName>
        <fullName evidence="3">PqqD family protein</fullName>
    </recommendedName>
</protein>
<dbReference type="AlphaFoldDB" id="A0A2X2J2N0"/>
<name>A0A2X2J2N0_SPHMU</name>
<organism evidence="1 2">
    <name type="scientific">Sphingobacterium multivorum</name>
    <dbReference type="NCBI Taxonomy" id="28454"/>
    <lineage>
        <taxon>Bacteria</taxon>
        <taxon>Pseudomonadati</taxon>
        <taxon>Bacteroidota</taxon>
        <taxon>Sphingobacteriia</taxon>
        <taxon>Sphingobacteriales</taxon>
        <taxon>Sphingobacteriaceae</taxon>
        <taxon>Sphingobacterium</taxon>
    </lineage>
</organism>
<dbReference type="InterPro" id="IPR041881">
    <property type="entry name" value="PqqD_sf"/>
</dbReference>
<evidence type="ECO:0008006" key="3">
    <source>
        <dbReference type="Google" id="ProtNLM"/>
    </source>
</evidence>
<dbReference type="Proteomes" id="UP000251241">
    <property type="component" value="Unassembled WGS sequence"/>
</dbReference>
<proteinExistence type="predicted"/>
<reference evidence="1 2" key="1">
    <citation type="submission" date="2018-06" db="EMBL/GenBank/DDBJ databases">
        <authorList>
            <consortium name="Pathogen Informatics"/>
            <person name="Doyle S."/>
        </authorList>
    </citation>
    <scope>NUCLEOTIDE SEQUENCE [LARGE SCALE GENOMIC DNA]</scope>
    <source>
        <strain evidence="1 2">NCTC11343</strain>
    </source>
</reference>
<dbReference type="Gene3D" id="1.10.10.1150">
    <property type="entry name" value="Coenzyme PQQ synthesis protein D (PqqD)"/>
    <property type="match status" value="1"/>
</dbReference>
<dbReference type="InterPro" id="IPR008792">
    <property type="entry name" value="PQQD"/>
</dbReference>
<sequence length="88" mass="10268">MKLRNDITLRKVGKEYIIVDPSQDMVDMSKVFTLNETAAFLWNELQGIDFELEDMINLLLDNYETEREVAEKDSIKLIEMLQNGNLTI</sequence>